<keyword evidence="2" id="KW-1185">Reference proteome</keyword>
<evidence type="ECO:0000313" key="2">
    <source>
        <dbReference type="Proteomes" id="UP000054032"/>
    </source>
</evidence>
<dbReference type="RefSeq" id="XP_007683397.1">
    <property type="nucleotide sequence ID" value="XM_007685207.1"/>
</dbReference>
<dbReference type="GeneID" id="19120249"/>
<dbReference type="KEGG" id="bor:COCMIDRAFT_22431"/>
<evidence type="ECO:0000313" key="1">
    <source>
        <dbReference type="EMBL" id="EUC50110.1"/>
    </source>
</evidence>
<protein>
    <submittedName>
        <fullName evidence="1">Uncharacterized protein</fullName>
    </submittedName>
</protein>
<organism evidence="1 2">
    <name type="scientific">Bipolaris oryzae ATCC 44560</name>
    <dbReference type="NCBI Taxonomy" id="930090"/>
    <lineage>
        <taxon>Eukaryota</taxon>
        <taxon>Fungi</taxon>
        <taxon>Dikarya</taxon>
        <taxon>Ascomycota</taxon>
        <taxon>Pezizomycotina</taxon>
        <taxon>Dothideomycetes</taxon>
        <taxon>Pleosporomycetidae</taxon>
        <taxon>Pleosporales</taxon>
        <taxon>Pleosporineae</taxon>
        <taxon>Pleosporaceae</taxon>
        <taxon>Bipolaris</taxon>
    </lineage>
</organism>
<reference evidence="1 2" key="1">
    <citation type="journal article" date="2013" name="PLoS Genet.">
        <title>Comparative genome structure, secondary metabolite, and effector coding capacity across Cochliobolus pathogens.</title>
        <authorList>
            <person name="Condon B.J."/>
            <person name="Leng Y."/>
            <person name="Wu D."/>
            <person name="Bushley K.E."/>
            <person name="Ohm R.A."/>
            <person name="Otillar R."/>
            <person name="Martin J."/>
            <person name="Schackwitz W."/>
            <person name="Grimwood J."/>
            <person name="MohdZainudin N."/>
            <person name="Xue C."/>
            <person name="Wang R."/>
            <person name="Manning V.A."/>
            <person name="Dhillon B."/>
            <person name="Tu Z.J."/>
            <person name="Steffenson B.J."/>
            <person name="Salamov A."/>
            <person name="Sun H."/>
            <person name="Lowry S."/>
            <person name="LaButti K."/>
            <person name="Han J."/>
            <person name="Copeland A."/>
            <person name="Lindquist E."/>
            <person name="Barry K."/>
            <person name="Schmutz J."/>
            <person name="Baker S.E."/>
            <person name="Ciuffetti L.M."/>
            <person name="Grigoriev I.V."/>
            <person name="Zhong S."/>
            <person name="Turgeon B.G."/>
        </authorList>
    </citation>
    <scope>NUCLEOTIDE SEQUENCE [LARGE SCALE GENOMIC DNA]</scope>
    <source>
        <strain evidence="1 2">ATCC 44560</strain>
    </source>
</reference>
<dbReference type="AlphaFoldDB" id="W6ZJ91"/>
<sequence>MLATNIARSIVTPGPYMNATNPLMTSSANDTIVSNESSEPLSVAISFGVLGLVVAMHRIRLIQSTRLSFRVSAFFLSAFLSEGYEDEDHASYSERVWTFRR</sequence>
<dbReference type="Proteomes" id="UP000054032">
    <property type="component" value="Unassembled WGS sequence"/>
</dbReference>
<accession>W6ZJ91</accession>
<dbReference type="HOGENOM" id="CLU_2291194_0_0_1"/>
<dbReference type="EMBL" id="KI963926">
    <property type="protein sequence ID" value="EUC50110.1"/>
    <property type="molecule type" value="Genomic_DNA"/>
</dbReference>
<gene>
    <name evidence="1" type="ORF">COCMIDRAFT_22431</name>
</gene>
<name>W6ZJ91_COCMI</name>
<proteinExistence type="predicted"/>